<organism evidence="3 4">
    <name type="scientific">Aspergillus tanneri</name>
    <dbReference type="NCBI Taxonomy" id="1220188"/>
    <lineage>
        <taxon>Eukaryota</taxon>
        <taxon>Fungi</taxon>
        <taxon>Dikarya</taxon>
        <taxon>Ascomycota</taxon>
        <taxon>Pezizomycotina</taxon>
        <taxon>Eurotiomycetes</taxon>
        <taxon>Eurotiomycetidae</taxon>
        <taxon>Eurotiales</taxon>
        <taxon>Aspergillaceae</taxon>
        <taxon>Aspergillus</taxon>
        <taxon>Aspergillus subgen. Circumdati</taxon>
    </lineage>
</organism>
<sequence>MAGTEVRERVVEWINNIPIQNEVQESHRDDSSSIISTRSTPSDPGDDIQEQESFTPIVMGLQREAATSDGVVVARNASHKIKVKEIQEHLLIPEYPATAAEGILHFIHDCNPFPSSRNPNDFSEEEINNIFTRLMSKIQFAKTIQGLQSSSKWIF</sequence>
<proteinExistence type="predicted"/>
<dbReference type="AlphaFoldDB" id="A0A5M9MSX5"/>
<dbReference type="GeneID" id="54325625"/>
<feature type="compositionally biased region" description="Low complexity" evidence="1">
    <location>
        <begin position="32"/>
        <end position="43"/>
    </location>
</feature>
<protein>
    <submittedName>
        <fullName evidence="3">Uncharacterized protein</fullName>
    </submittedName>
</protein>
<evidence type="ECO:0000256" key="1">
    <source>
        <dbReference type="SAM" id="MobiDB-lite"/>
    </source>
</evidence>
<dbReference type="RefSeq" id="XP_033429602.1">
    <property type="nucleotide sequence ID" value="XM_033567607.1"/>
</dbReference>
<dbReference type="OrthoDB" id="4535730at2759"/>
<name>A0A5M9MSX5_9EURO</name>
<accession>A0A5M9MSX5</accession>
<gene>
    <name evidence="3" type="ORF">ATNIH1004_002923</name>
    <name evidence="2" type="ORF">ATNIH1004_009467</name>
</gene>
<reference evidence="3 4" key="1">
    <citation type="submission" date="2019-08" db="EMBL/GenBank/DDBJ databases">
        <title>The genome sequence of a newly discovered highly antifungal drug resistant Aspergillus species, Aspergillus tanneri NIH 1004.</title>
        <authorList>
            <person name="Mounaud S."/>
            <person name="Singh I."/>
            <person name="Joardar V."/>
            <person name="Pakala S."/>
            <person name="Pakala S."/>
            <person name="Venepally P."/>
            <person name="Chung J.K."/>
            <person name="Losada L."/>
            <person name="Nierman W.C."/>
        </authorList>
    </citation>
    <scope>NUCLEOTIDE SEQUENCE [LARGE SCALE GENOMIC DNA]</scope>
    <source>
        <strain evidence="3 4">NIH1004</strain>
    </source>
</reference>
<dbReference type="EMBL" id="QUQM01000001">
    <property type="protein sequence ID" value="KAA8650241.1"/>
    <property type="molecule type" value="Genomic_DNA"/>
</dbReference>
<evidence type="ECO:0000313" key="3">
    <source>
        <dbReference type="EMBL" id="KAA8650241.1"/>
    </source>
</evidence>
<comment type="caution">
    <text evidence="3">The sequence shown here is derived from an EMBL/GenBank/DDBJ whole genome shotgun (WGS) entry which is preliminary data.</text>
</comment>
<feature type="region of interest" description="Disordered" evidence="1">
    <location>
        <begin position="22"/>
        <end position="52"/>
    </location>
</feature>
<dbReference type="Proteomes" id="UP000324241">
    <property type="component" value="Unassembled WGS sequence"/>
</dbReference>
<evidence type="ECO:0000313" key="4">
    <source>
        <dbReference type="Proteomes" id="UP000324241"/>
    </source>
</evidence>
<dbReference type="EMBL" id="QUQM01000005">
    <property type="protein sequence ID" value="KAA8642715.1"/>
    <property type="molecule type" value="Genomic_DNA"/>
</dbReference>
<evidence type="ECO:0000313" key="2">
    <source>
        <dbReference type="EMBL" id="KAA8642715.1"/>
    </source>
</evidence>